<gene>
    <name evidence="1" type="ORF">SAMN05444000_10435</name>
</gene>
<reference evidence="2" key="1">
    <citation type="submission" date="2016-11" db="EMBL/GenBank/DDBJ databases">
        <authorList>
            <person name="Varghese N."/>
            <person name="Submissions S."/>
        </authorList>
    </citation>
    <scope>NUCLEOTIDE SEQUENCE [LARGE SCALE GENOMIC DNA]</scope>
    <source>
        <strain evidence="2">DSM 100564</strain>
    </source>
</reference>
<accession>A0A1M6FCI5</accession>
<dbReference type="OrthoDB" id="7863598at2"/>
<evidence type="ECO:0000313" key="2">
    <source>
        <dbReference type="Proteomes" id="UP000183982"/>
    </source>
</evidence>
<protein>
    <submittedName>
        <fullName evidence="1">Uncharacterized protein</fullName>
    </submittedName>
</protein>
<sequence length="95" mass="10045">MIRWLAAAFLTLGSAAQSDPLGANDYASNAFPPAEPVDLKNRFASLVAQSRDQITQCYPGGAMVEYAEAFLGSEAEALFAAALAKPRLPVTQPCL</sequence>
<dbReference type="Proteomes" id="UP000183982">
    <property type="component" value="Unassembled WGS sequence"/>
</dbReference>
<dbReference type="RefSeq" id="WP_073249955.1">
    <property type="nucleotide sequence ID" value="NZ_FQZQ01000004.1"/>
</dbReference>
<dbReference type="EMBL" id="FQZQ01000004">
    <property type="protein sequence ID" value="SHI95387.1"/>
    <property type="molecule type" value="Genomic_DNA"/>
</dbReference>
<name>A0A1M6FCI5_9RHOB</name>
<dbReference type="AlphaFoldDB" id="A0A1M6FCI5"/>
<keyword evidence="2" id="KW-1185">Reference proteome</keyword>
<evidence type="ECO:0000313" key="1">
    <source>
        <dbReference type="EMBL" id="SHI95387.1"/>
    </source>
</evidence>
<proteinExistence type="predicted"/>
<organism evidence="1 2">
    <name type="scientific">Shimia gijangensis</name>
    <dbReference type="NCBI Taxonomy" id="1470563"/>
    <lineage>
        <taxon>Bacteria</taxon>
        <taxon>Pseudomonadati</taxon>
        <taxon>Pseudomonadota</taxon>
        <taxon>Alphaproteobacteria</taxon>
        <taxon>Rhodobacterales</taxon>
        <taxon>Roseobacteraceae</taxon>
    </lineage>
</organism>
<dbReference type="STRING" id="1470563.SAMN05444000_10435"/>